<feature type="signal peptide" evidence="1">
    <location>
        <begin position="1"/>
        <end position="17"/>
    </location>
</feature>
<evidence type="ECO:0000313" key="4">
    <source>
        <dbReference type="Proteomes" id="UP000078550"/>
    </source>
</evidence>
<feature type="chain" id="PRO_5015059855" evidence="1">
    <location>
        <begin position="18"/>
        <end position="168"/>
    </location>
</feature>
<organism evidence="2 5">
    <name type="scientific">Plasmodium ovale wallikeri</name>
    <dbReference type="NCBI Taxonomy" id="864142"/>
    <lineage>
        <taxon>Eukaryota</taxon>
        <taxon>Sar</taxon>
        <taxon>Alveolata</taxon>
        <taxon>Apicomplexa</taxon>
        <taxon>Aconoidasida</taxon>
        <taxon>Haemosporida</taxon>
        <taxon>Plasmodiidae</taxon>
        <taxon>Plasmodium</taxon>
        <taxon>Plasmodium (Plasmodium)</taxon>
    </lineage>
</organism>
<dbReference type="AlphaFoldDB" id="A0A1A8YHQ5"/>
<proteinExistence type="predicted"/>
<dbReference type="EMBL" id="FLRE01000016">
    <property type="protein sequence ID" value="SBT31406.1"/>
    <property type="molecule type" value="Genomic_DNA"/>
</dbReference>
<reference evidence="2" key="1">
    <citation type="submission" date="2016-05" db="EMBL/GenBank/DDBJ databases">
        <authorList>
            <person name="Lavstsen T."/>
            <person name="Jespersen J.S."/>
        </authorList>
    </citation>
    <scope>NUCLEOTIDE SEQUENCE [LARGE SCALE GENOMIC DNA]</scope>
</reference>
<evidence type="ECO:0000313" key="2">
    <source>
        <dbReference type="EMBL" id="SBT30792.1"/>
    </source>
</evidence>
<keyword evidence="1" id="KW-0732">Signal</keyword>
<dbReference type="Proteomes" id="UP000078550">
    <property type="component" value="Unassembled WGS sequence"/>
</dbReference>
<dbReference type="Proteomes" id="UP000078555">
    <property type="component" value="Unassembled WGS sequence"/>
</dbReference>
<gene>
    <name evidence="2" type="ORF">POVWA1_003860</name>
    <name evidence="3" type="ORF">POVWA2_004010</name>
</gene>
<dbReference type="EMBL" id="FLRD01000009">
    <property type="protein sequence ID" value="SBT30792.1"/>
    <property type="molecule type" value="Genomic_DNA"/>
</dbReference>
<evidence type="ECO:0000313" key="3">
    <source>
        <dbReference type="EMBL" id="SBT31406.1"/>
    </source>
</evidence>
<evidence type="ECO:0000313" key="5">
    <source>
        <dbReference type="Proteomes" id="UP000078555"/>
    </source>
</evidence>
<name>A0A1A8YHQ5_PLAOA</name>
<accession>A0A1A8YHQ5</accession>
<evidence type="ECO:0000256" key="1">
    <source>
        <dbReference type="SAM" id="SignalP"/>
    </source>
</evidence>
<protein>
    <submittedName>
        <fullName evidence="2">Uncharacterized protein</fullName>
    </submittedName>
</protein>
<dbReference type="PROSITE" id="PS51257">
    <property type="entry name" value="PROKAR_LIPOPROTEIN"/>
    <property type="match status" value="1"/>
</dbReference>
<keyword evidence="5" id="KW-1185">Reference proteome</keyword>
<reference evidence="4 5" key="2">
    <citation type="submission" date="2016-05" db="EMBL/GenBank/DDBJ databases">
        <authorList>
            <person name="Naeem Raeece"/>
        </authorList>
    </citation>
    <scope>NUCLEOTIDE SEQUENCE [LARGE SCALE GENOMIC DNA]</scope>
</reference>
<sequence>MRACFVCLLLLIASCESYVVPFCKRQTGKVPFRNTDSRKGRRKTSEGFRGYMKRLRNATVVIDIENRKDLTKIEIIKMFMKGVKECKNVEYLKEKSKGHVPPTTKRKLMKQKRMINLRAHVKNDRIKKQEQVSPHRNILNFPKDQLKNINAAVLYFRHYFQKYETGPS</sequence>